<protein>
    <submittedName>
        <fullName evidence="1">Uncharacterized protein</fullName>
    </submittedName>
</protein>
<evidence type="ECO:0000313" key="1">
    <source>
        <dbReference type="EMBL" id="KII65792.1"/>
    </source>
</evidence>
<gene>
    <name evidence="1" type="ORF">RF11_10311</name>
</gene>
<keyword evidence="2" id="KW-1185">Reference proteome</keyword>
<dbReference type="Proteomes" id="UP000031668">
    <property type="component" value="Unassembled WGS sequence"/>
</dbReference>
<evidence type="ECO:0000313" key="2">
    <source>
        <dbReference type="Proteomes" id="UP000031668"/>
    </source>
</evidence>
<organism evidence="1 2">
    <name type="scientific">Thelohanellus kitauei</name>
    <name type="common">Myxosporean</name>
    <dbReference type="NCBI Taxonomy" id="669202"/>
    <lineage>
        <taxon>Eukaryota</taxon>
        <taxon>Metazoa</taxon>
        <taxon>Cnidaria</taxon>
        <taxon>Myxozoa</taxon>
        <taxon>Myxosporea</taxon>
        <taxon>Bivalvulida</taxon>
        <taxon>Platysporina</taxon>
        <taxon>Myxobolidae</taxon>
        <taxon>Thelohanellus</taxon>
    </lineage>
</organism>
<dbReference type="AlphaFoldDB" id="A0A0C2MVX7"/>
<accession>A0A0C2MVX7</accession>
<reference evidence="1 2" key="1">
    <citation type="journal article" date="2014" name="Genome Biol. Evol.">
        <title>The genome of the myxosporean Thelohanellus kitauei shows adaptations to nutrient acquisition within its fish host.</title>
        <authorList>
            <person name="Yang Y."/>
            <person name="Xiong J."/>
            <person name="Zhou Z."/>
            <person name="Huo F."/>
            <person name="Miao W."/>
            <person name="Ran C."/>
            <person name="Liu Y."/>
            <person name="Zhang J."/>
            <person name="Feng J."/>
            <person name="Wang M."/>
            <person name="Wang M."/>
            <person name="Wang L."/>
            <person name="Yao B."/>
        </authorList>
    </citation>
    <scope>NUCLEOTIDE SEQUENCE [LARGE SCALE GENOMIC DNA]</scope>
    <source>
        <strain evidence="1">Wuqing</strain>
    </source>
</reference>
<proteinExistence type="predicted"/>
<dbReference type="EMBL" id="JWZT01003723">
    <property type="protein sequence ID" value="KII65792.1"/>
    <property type="molecule type" value="Genomic_DNA"/>
</dbReference>
<comment type="caution">
    <text evidence="1">The sequence shown here is derived from an EMBL/GenBank/DDBJ whole genome shotgun (WGS) entry which is preliminary data.</text>
</comment>
<name>A0A0C2MVX7_THEKT</name>
<sequence>MTDDFNKIIISLVKSQQEQTEVLIRAQREQMSTVIETVTVVSSFEAFQASKEAFSVDKGRLKPHFTSCGVTDSCDKKAKLLSWMESETYSIISEIRLRFDTELSYEEICTSLTQYCEPEIHYVHARVEFSRCVLKPDQTYRQ</sequence>